<feature type="domain" description="Vacuolar protein 14 C-terminal Fig4-binding" evidence="8">
    <location>
        <begin position="548"/>
        <end position="684"/>
    </location>
</feature>
<accession>A0ABR3KAR6</accession>
<dbReference type="PANTHER" id="PTHR16023:SF0">
    <property type="entry name" value="PROTEIN VAC14 HOMOLOG"/>
    <property type="match status" value="1"/>
</dbReference>
<evidence type="ECO:0000256" key="2">
    <source>
        <dbReference type="ARBA" id="ARBA00010225"/>
    </source>
</evidence>
<comment type="function">
    <text evidence="6">Scaffold protein component of the PI(3,5)P2 regulatory complex which regulates both the synthesis and turnover of phosphatidylinositol 3,5-bisphosphate (PtdIns(3,5)P2). Pentamerizes into a star-shaped structure and nucleates the assembly of the complex. The pentamer binds a single copy each of PIKFYVE and FIG4 and coordinates both PIKfyve kinase activity and FIG4 phosphatase activity, being required to maintain normal levels of phosphatidylinositol 3-phosphate (PtdIns(3)P) and phosphatidylinositol 5-phosphate (PtdIns(5)P). Plays a role in the biogenesis of endosome carrier vesicles (ECV) / multivesicular bodies (MVB) transport intermediates from early endosomes.</text>
</comment>
<dbReference type="Pfam" id="PF11916">
    <property type="entry name" value="Vac14_Fig4_bd"/>
    <property type="match status" value="1"/>
</dbReference>
<evidence type="ECO:0000313" key="10">
    <source>
        <dbReference type="Proteomes" id="UP001558632"/>
    </source>
</evidence>
<dbReference type="Gene3D" id="1.25.10.10">
    <property type="entry name" value="Leucine-rich Repeat Variant"/>
    <property type="match status" value="2"/>
</dbReference>
<comment type="similarity">
    <text evidence="2">Belongs to the VAC14 family.</text>
</comment>
<keyword evidence="4" id="KW-0677">Repeat</keyword>
<evidence type="ECO:0000256" key="6">
    <source>
        <dbReference type="ARBA" id="ARBA00045654"/>
    </source>
</evidence>
<dbReference type="PANTHER" id="PTHR16023">
    <property type="entry name" value="TAX1 BINDING PROTEIN-RELATED"/>
    <property type="match status" value="1"/>
</dbReference>
<reference evidence="9 10" key="1">
    <citation type="submission" date="2024-07" db="EMBL/GenBank/DDBJ databases">
        <title>Enhanced genomic and transcriptomic resources for Trichinella pseudospiralis and T. spiralis underpin the discovery of pronounced molecular differences between stages and species.</title>
        <authorList>
            <person name="Pasi K.K."/>
            <person name="La Rosa G."/>
            <person name="Gomez-Morales M.A."/>
            <person name="Tosini F."/>
            <person name="Sumanam S."/>
            <person name="Young N.D."/>
            <person name="Chang B.C."/>
            <person name="Robin G.B."/>
        </authorList>
    </citation>
    <scope>NUCLEOTIDE SEQUENCE [LARGE SCALE GENOMIC DNA]</scope>
    <source>
        <strain evidence="9">ISS534</strain>
    </source>
</reference>
<evidence type="ECO:0000256" key="5">
    <source>
        <dbReference type="ARBA" id="ARBA00023136"/>
    </source>
</evidence>
<dbReference type="InterPro" id="IPR021841">
    <property type="entry name" value="VAC14_Fig4p-bd"/>
</dbReference>
<evidence type="ECO:0000256" key="7">
    <source>
        <dbReference type="ARBA" id="ARBA00047092"/>
    </source>
</evidence>
<comment type="subcellular location">
    <subcellularLocation>
        <location evidence="1">Endomembrane system</location>
    </subcellularLocation>
</comment>
<organism evidence="9 10">
    <name type="scientific">Trichinella spiralis</name>
    <name type="common">Trichina worm</name>
    <dbReference type="NCBI Taxonomy" id="6334"/>
    <lineage>
        <taxon>Eukaryota</taxon>
        <taxon>Metazoa</taxon>
        <taxon>Ecdysozoa</taxon>
        <taxon>Nematoda</taxon>
        <taxon>Enoplea</taxon>
        <taxon>Dorylaimia</taxon>
        <taxon>Trichinellida</taxon>
        <taxon>Trichinellidae</taxon>
        <taxon>Trichinella</taxon>
    </lineage>
</organism>
<evidence type="ECO:0000256" key="1">
    <source>
        <dbReference type="ARBA" id="ARBA00004308"/>
    </source>
</evidence>
<dbReference type="SUPFAM" id="SSF48371">
    <property type="entry name" value="ARM repeat"/>
    <property type="match status" value="1"/>
</dbReference>
<gene>
    <name evidence="9" type="ORF">TSPI_10685</name>
</gene>
<name>A0ABR3KAR6_TRISP</name>
<dbReference type="Proteomes" id="UP001558632">
    <property type="component" value="Unassembled WGS sequence"/>
</dbReference>
<evidence type="ECO:0000259" key="8">
    <source>
        <dbReference type="Pfam" id="PF11916"/>
    </source>
</evidence>
<evidence type="ECO:0000256" key="3">
    <source>
        <dbReference type="ARBA" id="ARBA00013840"/>
    </source>
</evidence>
<comment type="caution">
    <text evidence="9">The sequence shown here is derived from an EMBL/GenBank/DDBJ whole genome shotgun (WGS) entry which is preliminary data.</text>
</comment>
<dbReference type="Gene3D" id="3.20.20.140">
    <property type="entry name" value="Metal-dependent hydrolases"/>
    <property type="match status" value="1"/>
</dbReference>
<keyword evidence="10" id="KW-1185">Reference proteome</keyword>
<dbReference type="Pfam" id="PF12755">
    <property type="entry name" value="Vac14_Fab1_bd"/>
    <property type="match status" value="1"/>
</dbReference>
<proteinExistence type="inferred from homology"/>
<evidence type="ECO:0000313" key="9">
    <source>
        <dbReference type="EMBL" id="KAL1232816.1"/>
    </source>
</evidence>
<dbReference type="EMBL" id="JBEUSY010000445">
    <property type="protein sequence ID" value="KAL1232816.1"/>
    <property type="molecule type" value="Genomic_DNA"/>
</dbReference>
<sequence>MRGPYDVINIGYLFGMNPNEARDAITVNPRKLLDAVGIKKRTLSHTLFTRHVSQLQMNEVENLLQSHQHYRVFEIMSDNPSSILSTSLVRHLTDKIYEKRKVGALELQKLVVDYINQNQMEQVEKIITILNGYVRALNPHTRKGGLLGLAAVAIALGKHSEKYSNVLLVPVLECLQDIDTRVRYYACEASYNIIKIARETALLQFSVLFDALCKLAADPDKNTRSGAELMERQLKDIAIHCNKLIIYAKNSFVRRYLISWVHDLQSQPNINLLQYLPEILDGLFQILTEPTPKIREACEVVLGQFLREIIQKPEAADLEHMVNVLIVHAQSNDCFAKYNALMWLHEFLKLDGSRMKSFLPGYVLVTLPCLAYAESDSDILQVSRRINTGLMTLVSSEKSDHSSSFELSAMVEVLLPSLNDGEVSSKIAALKWIHYLYEAMSDKFFIYMEELFPCLLRLLSDPSDEVVALDVTVLSDLCTGKEGYNTTVEKFGLPAGSVRQLKAVSPYFVHIMKSLLDEFRSDCSFLHDRGTFIIRQLCSVLNVEDSCSILNSIFLTAPELFSLRNKLKDMPVHDESNDRNLFSSLYLCWAHQPVALLALCLIARKYKHAANIVHHFSELEVNADLLVEIDKLIQLIESPIFTSLRLHLLDPRYQADLATVLYGLLMLLPQTEAFLILKRRLQCMPTTLNFGMHCSDQLKANEKSSLDQNAEACVFRELMEHFILIQQKHREYNTGKLKLKMREPF</sequence>
<evidence type="ECO:0000256" key="4">
    <source>
        <dbReference type="ARBA" id="ARBA00022737"/>
    </source>
</evidence>
<comment type="subunit">
    <text evidence="7">Forms pentamers. Component of the PI(3,5)P2 regulatory complex/PAS complex, at least composed of PIKFYVE, FIG4 and VAC14. VAC14 nucleates the assembly of the complex and serves as a scaffold by pentamerizing into a star-shaped structure, which can bind a single copy each of PIKFYVE and FIG4 and coordinates their activities. Interacts with NOS1.</text>
</comment>
<dbReference type="InterPro" id="IPR016024">
    <property type="entry name" value="ARM-type_fold"/>
</dbReference>
<dbReference type="InterPro" id="IPR011989">
    <property type="entry name" value="ARM-like"/>
</dbReference>
<keyword evidence="5" id="KW-0472">Membrane</keyword>
<dbReference type="InterPro" id="IPR026825">
    <property type="entry name" value="Vac14"/>
</dbReference>
<protein>
    <recommendedName>
        <fullName evidence="3">Protein VAC14 homolog</fullName>
    </recommendedName>
</protein>